<protein>
    <submittedName>
        <fullName evidence="1">Uncharacterized protein</fullName>
    </submittedName>
</protein>
<reference evidence="1 2" key="1">
    <citation type="submission" date="2021-05" db="EMBL/GenBank/DDBJ databases">
        <title>Ecology and evolution of chlamydial symbionts of arthropods.</title>
        <authorList>
            <person name="Halter T."/>
            <person name="Sixt B.S."/>
            <person name="Toenshoff E.R."/>
            <person name="Koestlbacher S."/>
            <person name="Schulz F."/>
            <person name="Kostanjsek R."/>
            <person name="Collingro A."/>
            <person name="Hendrickx F."/>
            <person name="Horn M."/>
        </authorList>
    </citation>
    <scope>NUCLEOTIDE SEQUENCE [LARGE SCALE GENOMIC DNA]</scope>
    <source>
        <strain evidence="1 2">15C</strain>
    </source>
</reference>
<organism evidence="1 2">
    <name type="scientific">Candidatus Rhabdochlamydia porcellionis</name>
    <dbReference type="NCBI Taxonomy" id="225148"/>
    <lineage>
        <taxon>Bacteria</taxon>
        <taxon>Pseudomonadati</taxon>
        <taxon>Chlamydiota</taxon>
        <taxon>Chlamydiia</taxon>
        <taxon>Parachlamydiales</taxon>
        <taxon>Candidatus Rhabdochlamydiaceae</taxon>
        <taxon>Candidatus Rhabdochlamydia</taxon>
    </lineage>
</organism>
<evidence type="ECO:0000313" key="2">
    <source>
        <dbReference type="Proteomes" id="UP000822862"/>
    </source>
</evidence>
<keyword evidence="2" id="KW-1185">Reference proteome</keyword>
<dbReference type="EMBL" id="CP075585">
    <property type="protein sequence ID" value="QZA58393.1"/>
    <property type="molecule type" value="Genomic_DNA"/>
</dbReference>
<evidence type="ECO:0000313" key="1">
    <source>
        <dbReference type="EMBL" id="QZA58393.1"/>
    </source>
</evidence>
<sequence length="57" mass="6428">MMKKTVVLSALRVRFLENISLLKKRFNLTLVIVVVLKSVNIYSSNLLLGNAESFCSI</sequence>
<name>A0ABX8YZ98_9BACT</name>
<accession>A0ABX8YZ98</accession>
<gene>
    <name evidence="1" type="ORF">RHAB15C_0000266</name>
</gene>
<proteinExistence type="predicted"/>
<dbReference type="Proteomes" id="UP000822862">
    <property type="component" value="Chromosome"/>
</dbReference>